<sequence length="189" mass="20995">MQREAERKASAEAAREAHRRKTEEDEALKERIAQADRAAAWARERDADARSRAQSQNPANAQTRESSLSSTQTPKIGEVKRATKMLEAAPLYGSDALEPPPPPYIGPRPAGLPENVPLEALTSLDASGVKPDGTYDLHNLPGMPRRKFFRKEYEWAQACLPMIRAIPPDERPLSLKVLFALLRSMPGMK</sequence>
<dbReference type="PATRIC" id="fig|104102.12.peg.3325"/>
<dbReference type="AlphaFoldDB" id="A0A149U2C4"/>
<reference evidence="2 3" key="1">
    <citation type="submission" date="2015-06" db="EMBL/GenBank/DDBJ databases">
        <title>Improved classification and identification of acetic acid bacteria using matrix-assisted laser desorption/ionization time-of-flight mass spectrometry; Gluconobacter nephelii and Gluconobacter uchimurae are later heterotypic synonyms of Gluconobacter japonicus and Gluconobacter oxydans, respectively.</title>
        <authorList>
            <person name="Li L."/>
            <person name="Cleenwerck I."/>
            <person name="De Vuyst L."/>
            <person name="Vandamme P."/>
        </authorList>
    </citation>
    <scope>NUCLEOTIDE SEQUENCE [LARGE SCALE GENOMIC DNA]</scope>
    <source>
        <strain evidence="2 3">LMG 1663</strain>
    </source>
</reference>
<evidence type="ECO:0000256" key="1">
    <source>
        <dbReference type="SAM" id="MobiDB-lite"/>
    </source>
</evidence>
<feature type="region of interest" description="Disordered" evidence="1">
    <location>
        <begin position="1"/>
        <end position="78"/>
    </location>
</feature>
<feature type="compositionally biased region" description="Basic and acidic residues" evidence="1">
    <location>
        <begin position="42"/>
        <end position="51"/>
    </location>
</feature>
<feature type="region of interest" description="Disordered" evidence="1">
    <location>
        <begin position="90"/>
        <end position="109"/>
    </location>
</feature>
<accession>A0A149U2C4</accession>
<evidence type="ECO:0000313" key="3">
    <source>
        <dbReference type="Proteomes" id="UP000075411"/>
    </source>
</evidence>
<dbReference type="Proteomes" id="UP000075411">
    <property type="component" value="Unassembled WGS sequence"/>
</dbReference>
<name>A0A149U2C4_9PROT</name>
<comment type="caution">
    <text evidence="2">The sequence shown here is derived from an EMBL/GenBank/DDBJ whole genome shotgun (WGS) entry which is preliminary data.</text>
</comment>
<proteinExistence type="predicted"/>
<gene>
    <name evidence="2" type="ORF">AD947_03840</name>
</gene>
<feature type="compositionally biased region" description="Polar residues" evidence="1">
    <location>
        <begin position="54"/>
        <end position="74"/>
    </location>
</feature>
<protein>
    <submittedName>
        <fullName evidence="2">Uncharacterized protein</fullName>
    </submittedName>
</protein>
<organism evidence="2 3">
    <name type="scientific">Acetobacter tropicalis</name>
    <dbReference type="NCBI Taxonomy" id="104102"/>
    <lineage>
        <taxon>Bacteria</taxon>
        <taxon>Pseudomonadati</taxon>
        <taxon>Pseudomonadota</taxon>
        <taxon>Alphaproteobacteria</taxon>
        <taxon>Acetobacterales</taxon>
        <taxon>Acetobacteraceae</taxon>
        <taxon>Acetobacter</taxon>
    </lineage>
</organism>
<feature type="compositionally biased region" description="Basic and acidic residues" evidence="1">
    <location>
        <begin position="1"/>
        <end position="16"/>
    </location>
</feature>
<dbReference type="EMBL" id="LHZT01000104">
    <property type="protein sequence ID" value="KXV59507.1"/>
    <property type="molecule type" value="Genomic_DNA"/>
</dbReference>
<evidence type="ECO:0000313" key="2">
    <source>
        <dbReference type="EMBL" id="KXV59507.1"/>
    </source>
</evidence>